<reference evidence="2" key="1">
    <citation type="submission" date="2020-05" db="EMBL/GenBank/DDBJ databases">
        <authorList>
            <person name="Chiriac C."/>
            <person name="Salcher M."/>
            <person name="Ghai R."/>
            <person name="Kavagutti S V."/>
        </authorList>
    </citation>
    <scope>NUCLEOTIDE SEQUENCE</scope>
</reference>
<gene>
    <name evidence="2" type="ORF">UFOPK4165_00590</name>
</gene>
<evidence type="ECO:0000256" key="1">
    <source>
        <dbReference type="SAM" id="MobiDB-lite"/>
    </source>
</evidence>
<dbReference type="EMBL" id="CAFBPV010000043">
    <property type="protein sequence ID" value="CAB5030301.1"/>
    <property type="molecule type" value="Genomic_DNA"/>
</dbReference>
<evidence type="ECO:0000313" key="2">
    <source>
        <dbReference type="EMBL" id="CAB5030301.1"/>
    </source>
</evidence>
<name>A0A6J7RNC4_9ZZZZ</name>
<dbReference type="AlphaFoldDB" id="A0A6J7RNC4"/>
<feature type="compositionally biased region" description="Polar residues" evidence="1">
    <location>
        <begin position="1"/>
        <end position="21"/>
    </location>
</feature>
<organism evidence="2">
    <name type="scientific">freshwater metagenome</name>
    <dbReference type="NCBI Taxonomy" id="449393"/>
    <lineage>
        <taxon>unclassified sequences</taxon>
        <taxon>metagenomes</taxon>
        <taxon>ecological metagenomes</taxon>
    </lineage>
</organism>
<feature type="region of interest" description="Disordered" evidence="1">
    <location>
        <begin position="1"/>
        <end position="28"/>
    </location>
</feature>
<proteinExistence type="predicted"/>
<protein>
    <submittedName>
        <fullName evidence="2">Unannotated protein</fullName>
    </submittedName>
</protein>
<accession>A0A6J7RNC4</accession>
<sequence length="55" mass="5974">MTLLTEAQSGSELSPNASLTTPMRAPESESFEIDSEYFLSLRPMKKALVYSSSGS</sequence>